<gene>
    <name evidence="2" type="ordered locus">Glov_1130</name>
</gene>
<dbReference type="RefSeq" id="WP_012469201.1">
    <property type="nucleotide sequence ID" value="NC_010814.1"/>
</dbReference>
<organism evidence="2 3">
    <name type="scientific">Trichlorobacter lovleyi (strain ATCC BAA-1151 / DSM 17278 / SZ)</name>
    <name type="common">Geobacter lovleyi</name>
    <dbReference type="NCBI Taxonomy" id="398767"/>
    <lineage>
        <taxon>Bacteria</taxon>
        <taxon>Pseudomonadati</taxon>
        <taxon>Thermodesulfobacteriota</taxon>
        <taxon>Desulfuromonadia</taxon>
        <taxon>Geobacterales</taxon>
        <taxon>Geobacteraceae</taxon>
        <taxon>Trichlorobacter</taxon>
    </lineage>
</organism>
<accession>B3E6M7</accession>
<dbReference type="SUPFAM" id="SSF47413">
    <property type="entry name" value="lambda repressor-like DNA-binding domains"/>
    <property type="match status" value="1"/>
</dbReference>
<dbReference type="InterPro" id="IPR010982">
    <property type="entry name" value="Lambda_DNA-bd_dom_sf"/>
</dbReference>
<evidence type="ECO:0000313" key="3">
    <source>
        <dbReference type="Proteomes" id="UP000002420"/>
    </source>
</evidence>
<sequence length="109" mass="12270">MKEEIELYHSSGNVFADLELPDAEEMQAKALLSIQIHDIIKRRHLTQAQAAELLGIDQPKVSALIRGRLKGFSMERLFHFLNLLGRDVQIVIKPKARSRQLGSLRVAAA</sequence>
<dbReference type="InterPro" id="IPR001387">
    <property type="entry name" value="Cro/C1-type_HTH"/>
</dbReference>
<protein>
    <submittedName>
        <fullName evidence="2">Transcriptional regulator, XRE family</fullName>
    </submittedName>
</protein>
<dbReference type="OrthoDB" id="9795596at2"/>
<dbReference type="CDD" id="cd00093">
    <property type="entry name" value="HTH_XRE"/>
    <property type="match status" value="1"/>
</dbReference>
<dbReference type="HOGENOM" id="CLU_163934_0_0_7"/>
<dbReference type="InterPro" id="IPR039554">
    <property type="entry name" value="HigA2-like_HTH"/>
</dbReference>
<keyword evidence="3" id="KW-1185">Reference proteome</keyword>
<dbReference type="Gene3D" id="1.10.260.40">
    <property type="entry name" value="lambda repressor-like DNA-binding domains"/>
    <property type="match status" value="1"/>
</dbReference>
<dbReference type="SMART" id="SM00530">
    <property type="entry name" value="HTH_XRE"/>
    <property type="match status" value="1"/>
</dbReference>
<dbReference type="PROSITE" id="PS50943">
    <property type="entry name" value="HTH_CROC1"/>
    <property type="match status" value="1"/>
</dbReference>
<dbReference type="Pfam" id="PF13744">
    <property type="entry name" value="HTH_37"/>
    <property type="match status" value="1"/>
</dbReference>
<evidence type="ECO:0000259" key="1">
    <source>
        <dbReference type="PROSITE" id="PS50943"/>
    </source>
</evidence>
<evidence type="ECO:0000313" key="2">
    <source>
        <dbReference type="EMBL" id="ACD94852.1"/>
    </source>
</evidence>
<proteinExistence type="predicted"/>
<dbReference type="EMBL" id="CP001089">
    <property type="protein sequence ID" value="ACD94852.1"/>
    <property type="molecule type" value="Genomic_DNA"/>
</dbReference>
<dbReference type="Proteomes" id="UP000002420">
    <property type="component" value="Chromosome"/>
</dbReference>
<dbReference type="GO" id="GO:0003677">
    <property type="term" value="F:DNA binding"/>
    <property type="evidence" value="ECO:0007669"/>
    <property type="project" value="InterPro"/>
</dbReference>
<dbReference type="AlphaFoldDB" id="B3E6M7"/>
<name>B3E6M7_TRIL1</name>
<dbReference type="eggNOG" id="COG5606">
    <property type="taxonomic scope" value="Bacteria"/>
</dbReference>
<reference evidence="2 3" key="1">
    <citation type="submission" date="2008-05" db="EMBL/GenBank/DDBJ databases">
        <title>Complete sequence of chromosome of Geobacter lovleyi SZ.</title>
        <authorList>
            <consortium name="US DOE Joint Genome Institute"/>
            <person name="Lucas S."/>
            <person name="Copeland A."/>
            <person name="Lapidus A."/>
            <person name="Glavina del Rio T."/>
            <person name="Dalin E."/>
            <person name="Tice H."/>
            <person name="Bruce D."/>
            <person name="Goodwin L."/>
            <person name="Pitluck S."/>
            <person name="Chertkov O."/>
            <person name="Meincke L."/>
            <person name="Brettin T."/>
            <person name="Detter J.C."/>
            <person name="Han C."/>
            <person name="Tapia R."/>
            <person name="Kuske C.R."/>
            <person name="Schmutz J."/>
            <person name="Larimer F."/>
            <person name="Land M."/>
            <person name="Hauser L."/>
            <person name="Kyrpides N."/>
            <person name="Mikhailova N."/>
            <person name="Sung Y."/>
            <person name="Fletcher K.E."/>
            <person name="Ritalahti K.M."/>
            <person name="Loeffler F.E."/>
            <person name="Richardson P."/>
        </authorList>
    </citation>
    <scope>NUCLEOTIDE SEQUENCE [LARGE SCALE GENOMIC DNA]</scope>
    <source>
        <strain evidence="3">ATCC BAA-1151 / DSM 17278 / SZ</strain>
    </source>
</reference>
<feature type="domain" description="HTH cro/C1-type" evidence="1">
    <location>
        <begin position="36"/>
        <end position="91"/>
    </location>
</feature>
<dbReference type="STRING" id="398767.Glov_1130"/>
<dbReference type="KEGG" id="glo:Glov_1130"/>